<dbReference type="PANTHER" id="PTHR33254">
    <property type="entry name" value="4-HYDROXY-4-METHYL-2-OXOGLUTARATE ALDOLASE 3-RELATED"/>
    <property type="match status" value="1"/>
</dbReference>
<keyword evidence="1" id="KW-0479">Metal-binding</keyword>
<dbReference type="Pfam" id="PF03737">
    <property type="entry name" value="RraA-like"/>
    <property type="match status" value="1"/>
</dbReference>
<dbReference type="NCBIfam" id="NF009134">
    <property type="entry name" value="PRK12487.1"/>
    <property type="match status" value="1"/>
</dbReference>
<dbReference type="EC" id="4.1.1.112" evidence="1"/>
<comment type="similarity">
    <text evidence="1">Belongs to the class II aldolase/RraA-like family.</text>
</comment>
<comment type="cofactor">
    <cofactor evidence="1">
        <name>a divalent metal cation</name>
        <dbReference type="ChEBI" id="CHEBI:60240"/>
    </cofactor>
</comment>
<dbReference type="InterPro" id="IPR005493">
    <property type="entry name" value="RraA/RraA-like"/>
</dbReference>
<evidence type="ECO:0000313" key="2">
    <source>
        <dbReference type="EMBL" id="PXF32709.1"/>
    </source>
</evidence>
<sequence length="167" mass="18026">MRLDLLPDLCDAFPDDVRVVEPMFSCYGGRLSYGGEIVTIKCFEDNSLVKEQVALPGEGKVLVVDGGGSMRHALCGDLMAEQAMSNGWEGIIVYGCIRDAGLIGEMDIGVHALATFPVKSNRRGLGDLNVPVRFGGVEFIPGQYVYADMNGVLVSAKPLELPEEDEE</sequence>
<dbReference type="PANTHER" id="PTHR33254:SF29">
    <property type="entry name" value="REGULATOR OF RIBONUCLEASE ACTIVITY A"/>
    <property type="match status" value="1"/>
</dbReference>
<reference evidence="2 3" key="1">
    <citation type="submission" date="2015-03" db="EMBL/GenBank/DDBJ databases">
        <authorList>
            <person name="Krishnan R."/>
            <person name="Midha S."/>
            <person name="Patil P.B."/>
            <person name="Rameshkumar N."/>
        </authorList>
    </citation>
    <scope>NUCLEOTIDE SEQUENCE [LARGE SCALE GENOMIC DNA]</scope>
    <source>
        <strain evidence="2 3">L1E11</strain>
    </source>
</reference>
<evidence type="ECO:0000313" key="3">
    <source>
        <dbReference type="Proteomes" id="UP000248090"/>
    </source>
</evidence>
<dbReference type="InterPro" id="IPR036704">
    <property type="entry name" value="RraA/RraA-like_sf"/>
</dbReference>
<evidence type="ECO:0000256" key="1">
    <source>
        <dbReference type="RuleBase" id="RU004338"/>
    </source>
</evidence>
<name>A0ABX5M1E5_9GAMM</name>
<dbReference type="CDD" id="cd16841">
    <property type="entry name" value="RraA_family"/>
    <property type="match status" value="1"/>
</dbReference>
<dbReference type="InterPro" id="IPR010203">
    <property type="entry name" value="RraA"/>
</dbReference>
<dbReference type="RefSeq" id="WP_110185973.1">
    <property type="nucleotide sequence ID" value="NZ_CP177354.1"/>
</dbReference>
<dbReference type="NCBIfam" id="TIGR01935">
    <property type="entry name" value="NOT-MenG"/>
    <property type="match status" value="1"/>
</dbReference>
<accession>A0ABX5M1E5</accession>
<proteinExistence type="inferred from homology"/>
<comment type="catalytic activity">
    <reaction evidence="1">
        <text>oxaloacetate + H(+) = pyruvate + CO2</text>
        <dbReference type="Rhea" id="RHEA:15641"/>
        <dbReference type="ChEBI" id="CHEBI:15361"/>
        <dbReference type="ChEBI" id="CHEBI:15378"/>
        <dbReference type="ChEBI" id="CHEBI:16452"/>
        <dbReference type="ChEBI" id="CHEBI:16526"/>
        <dbReference type="EC" id="4.1.1.112"/>
    </reaction>
</comment>
<dbReference type="EC" id="4.1.3.17" evidence="1"/>
<comment type="catalytic activity">
    <reaction evidence="1">
        <text>4-hydroxy-4-methyl-2-oxoglutarate = 2 pyruvate</text>
        <dbReference type="Rhea" id="RHEA:22748"/>
        <dbReference type="ChEBI" id="CHEBI:15361"/>
        <dbReference type="ChEBI" id="CHEBI:58276"/>
        <dbReference type="EC" id="4.1.3.17"/>
    </reaction>
</comment>
<dbReference type="Proteomes" id="UP000248090">
    <property type="component" value="Unassembled WGS sequence"/>
</dbReference>
<protein>
    <recommendedName>
        <fullName evidence="1">4-hydroxy-4-methyl-2-oxoglutarate aldolase</fullName>
        <shortName evidence="1">HMG aldolase</shortName>
        <ecNumber evidence="1">4.1.1.112</ecNumber>
        <ecNumber evidence="1">4.1.3.17</ecNumber>
    </recommendedName>
    <alternativeName>
        <fullName evidence="1">Oxaloacetate decarboxylase</fullName>
    </alternativeName>
</protein>
<gene>
    <name evidence="2" type="ORF">WH50_03080</name>
</gene>
<keyword evidence="3" id="KW-1185">Reference proteome</keyword>
<dbReference type="NCBIfam" id="NF006875">
    <property type="entry name" value="PRK09372.1"/>
    <property type="match status" value="1"/>
</dbReference>
<dbReference type="EMBL" id="LAPT01000010">
    <property type="protein sequence ID" value="PXF32709.1"/>
    <property type="molecule type" value="Genomic_DNA"/>
</dbReference>
<dbReference type="SUPFAM" id="SSF89562">
    <property type="entry name" value="RraA-like"/>
    <property type="match status" value="1"/>
</dbReference>
<organism evidence="2 3">
    <name type="scientific">Pokkaliibacter plantistimulans</name>
    <dbReference type="NCBI Taxonomy" id="1635171"/>
    <lineage>
        <taxon>Bacteria</taxon>
        <taxon>Pseudomonadati</taxon>
        <taxon>Pseudomonadota</taxon>
        <taxon>Gammaproteobacteria</taxon>
        <taxon>Oceanospirillales</taxon>
        <taxon>Balneatrichaceae</taxon>
        <taxon>Pokkaliibacter</taxon>
    </lineage>
</organism>
<dbReference type="Gene3D" id="3.50.30.40">
    <property type="entry name" value="Ribonuclease E inhibitor RraA/RraA-like"/>
    <property type="match status" value="1"/>
</dbReference>
<keyword evidence="1" id="KW-0456">Lyase</keyword>
<comment type="subunit">
    <text evidence="1">Homotrimer.</text>
</comment>
<comment type="function">
    <text evidence="1">Catalyzes the aldol cleavage of 4-hydroxy-4-methyl-2-oxoglutarate (HMG) into 2 molecules of pyruvate. Also contains a secondary oxaloacetate (OAA) decarboxylase activity due to the common pyruvate enolate transition state formed following C-C bond cleavage in the retro-aldol and decarboxylation reactions.</text>
</comment>
<comment type="caution">
    <text evidence="2">The sequence shown here is derived from an EMBL/GenBank/DDBJ whole genome shotgun (WGS) entry which is preliminary data.</text>
</comment>